<name>A0AAD7B9B1_9AGAR</name>
<feature type="region of interest" description="Disordered" evidence="1">
    <location>
        <begin position="34"/>
        <end position="60"/>
    </location>
</feature>
<dbReference type="EMBL" id="JARKIF010000027">
    <property type="protein sequence ID" value="KAJ7614051.1"/>
    <property type="molecule type" value="Genomic_DNA"/>
</dbReference>
<feature type="compositionally biased region" description="Low complexity" evidence="1">
    <location>
        <begin position="37"/>
        <end position="48"/>
    </location>
</feature>
<accession>A0AAD7B9B1</accession>
<evidence type="ECO:0000313" key="2">
    <source>
        <dbReference type="EMBL" id="KAJ7614051.1"/>
    </source>
</evidence>
<proteinExistence type="predicted"/>
<feature type="region of interest" description="Disordered" evidence="1">
    <location>
        <begin position="76"/>
        <end position="108"/>
    </location>
</feature>
<evidence type="ECO:0000313" key="3">
    <source>
        <dbReference type="Proteomes" id="UP001221142"/>
    </source>
</evidence>
<dbReference type="Proteomes" id="UP001221142">
    <property type="component" value="Unassembled WGS sequence"/>
</dbReference>
<feature type="compositionally biased region" description="Basic residues" evidence="1">
    <location>
        <begin position="76"/>
        <end position="88"/>
    </location>
</feature>
<keyword evidence="3" id="KW-1185">Reference proteome</keyword>
<reference evidence="2" key="1">
    <citation type="submission" date="2023-03" db="EMBL/GenBank/DDBJ databases">
        <title>Massive genome expansion in bonnet fungi (Mycena s.s.) driven by repeated elements and novel gene families across ecological guilds.</title>
        <authorList>
            <consortium name="Lawrence Berkeley National Laboratory"/>
            <person name="Harder C.B."/>
            <person name="Miyauchi S."/>
            <person name="Viragh M."/>
            <person name="Kuo A."/>
            <person name="Thoen E."/>
            <person name="Andreopoulos B."/>
            <person name="Lu D."/>
            <person name="Skrede I."/>
            <person name="Drula E."/>
            <person name="Henrissat B."/>
            <person name="Morin E."/>
            <person name="Kohler A."/>
            <person name="Barry K."/>
            <person name="LaButti K."/>
            <person name="Morin E."/>
            <person name="Salamov A."/>
            <person name="Lipzen A."/>
            <person name="Mereny Z."/>
            <person name="Hegedus B."/>
            <person name="Baldrian P."/>
            <person name="Stursova M."/>
            <person name="Weitz H."/>
            <person name="Taylor A."/>
            <person name="Grigoriev I.V."/>
            <person name="Nagy L.G."/>
            <person name="Martin F."/>
            <person name="Kauserud H."/>
        </authorList>
    </citation>
    <scope>NUCLEOTIDE SEQUENCE</scope>
    <source>
        <strain evidence="2">9284</strain>
    </source>
</reference>
<dbReference type="AlphaFoldDB" id="A0AAD7B9B1"/>
<protein>
    <submittedName>
        <fullName evidence="2">Uncharacterized protein</fullName>
    </submittedName>
</protein>
<evidence type="ECO:0000256" key="1">
    <source>
        <dbReference type="SAM" id="MobiDB-lite"/>
    </source>
</evidence>
<gene>
    <name evidence="2" type="ORF">FB45DRAFT_261035</name>
</gene>
<sequence>MSATAATICSCFPSHPSPPPRHVKWRCFASLAKRPPRSSSDLKTSLSLLPPPSPLTRGGRRLSLWSLPSWTQTSSRRHSRHRWHRCKRPPTPSPSSATRGPTNIVDDSLGLTLRHPPSLLATPSSILGPLIGPTSMTTTHDPTPSNTRSSVVDIPRFQARLILKKDLGQDISSSPLRGRCTPGVSHGAHLRFAEHAAHGSVTLKRCMYSRGHHCLSGRRACCTQLMRYPSRRS</sequence>
<comment type="caution">
    <text evidence="2">The sequence shown here is derived from an EMBL/GenBank/DDBJ whole genome shotgun (WGS) entry which is preliminary data.</text>
</comment>
<organism evidence="2 3">
    <name type="scientific">Roridomyces roridus</name>
    <dbReference type="NCBI Taxonomy" id="1738132"/>
    <lineage>
        <taxon>Eukaryota</taxon>
        <taxon>Fungi</taxon>
        <taxon>Dikarya</taxon>
        <taxon>Basidiomycota</taxon>
        <taxon>Agaricomycotina</taxon>
        <taxon>Agaricomycetes</taxon>
        <taxon>Agaricomycetidae</taxon>
        <taxon>Agaricales</taxon>
        <taxon>Marasmiineae</taxon>
        <taxon>Mycenaceae</taxon>
        <taxon>Roridomyces</taxon>
    </lineage>
</organism>